<reference evidence="1 3" key="1">
    <citation type="journal article" date="2017" name="Nature">
        <title>The sunflower genome provides insights into oil metabolism, flowering and Asterid evolution.</title>
        <authorList>
            <person name="Badouin H."/>
            <person name="Gouzy J."/>
            <person name="Grassa C.J."/>
            <person name="Murat F."/>
            <person name="Staton S.E."/>
            <person name="Cottret L."/>
            <person name="Lelandais-Briere C."/>
            <person name="Owens G.L."/>
            <person name="Carrere S."/>
            <person name="Mayjonade B."/>
            <person name="Legrand L."/>
            <person name="Gill N."/>
            <person name="Kane N.C."/>
            <person name="Bowers J.E."/>
            <person name="Hubner S."/>
            <person name="Bellec A."/>
            <person name="Berard A."/>
            <person name="Berges H."/>
            <person name="Blanchet N."/>
            <person name="Boniface M.C."/>
            <person name="Brunel D."/>
            <person name="Catrice O."/>
            <person name="Chaidir N."/>
            <person name="Claudel C."/>
            <person name="Donnadieu C."/>
            <person name="Faraut T."/>
            <person name="Fievet G."/>
            <person name="Helmstetter N."/>
            <person name="King M."/>
            <person name="Knapp S.J."/>
            <person name="Lai Z."/>
            <person name="Le Paslier M.C."/>
            <person name="Lippi Y."/>
            <person name="Lorenzon L."/>
            <person name="Mandel J.R."/>
            <person name="Marage G."/>
            <person name="Marchand G."/>
            <person name="Marquand E."/>
            <person name="Bret-Mestries E."/>
            <person name="Morien E."/>
            <person name="Nambeesan S."/>
            <person name="Nguyen T."/>
            <person name="Pegot-Espagnet P."/>
            <person name="Pouilly N."/>
            <person name="Raftis F."/>
            <person name="Sallet E."/>
            <person name="Schiex T."/>
            <person name="Thomas J."/>
            <person name="Vandecasteele C."/>
            <person name="Vares D."/>
            <person name="Vear F."/>
            <person name="Vautrin S."/>
            <person name="Crespi M."/>
            <person name="Mangin B."/>
            <person name="Burke J.M."/>
            <person name="Salse J."/>
            <person name="Munos S."/>
            <person name="Vincourt P."/>
            <person name="Rieseberg L.H."/>
            <person name="Langlade N.B."/>
        </authorList>
    </citation>
    <scope>NUCLEOTIDE SEQUENCE [LARGE SCALE GENOMIC DNA]</scope>
    <source>
        <strain evidence="3">cv. SF193</strain>
        <tissue evidence="1">Leaves</tissue>
    </source>
</reference>
<dbReference type="InParanoid" id="A0A251UAF0"/>
<dbReference type="Gramene" id="mRNA:HanXRQr2_Chr08g0349011">
    <property type="protein sequence ID" value="mRNA:HanXRQr2_Chr08g0349011"/>
    <property type="gene ID" value="HanXRQr2_Chr08g0349011"/>
</dbReference>
<dbReference type="AlphaFoldDB" id="A0A251UAF0"/>
<organism evidence="2 3">
    <name type="scientific">Helianthus annuus</name>
    <name type="common">Common sunflower</name>
    <dbReference type="NCBI Taxonomy" id="4232"/>
    <lineage>
        <taxon>Eukaryota</taxon>
        <taxon>Viridiplantae</taxon>
        <taxon>Streptophyta</taxon>
        <taxon>Embryophyta</taxon>
        <taxon>Tracheophyta</taxon>
        <taxon>Spermatophyta</taxon>
        <taxon>Magnoliopsida</taxon>
        <taxon>eudicotyledons</taxon>
        <taxon>Gunneridae</taxon>
        <taxon>Pentapetalae</taxon>
        <taxon>asterids</taxon>
        <taxon>campanulids</taxon>
        <taxon>Asterales</taxon>
        <taxon>Asteraceae</taxon>
        <taxon>Asteroideae</taxon>
        <taxon>Heliantheae alliance</taxon>
        <taxon>Heliantheae</taxon>
        <taxon>Helianthus</taxon>
    </lineage>
</organism>
<keyword evidence="3" id="KW-1185">Reference proteome</keyword>
<reference evidence="2" key="2">
    <citation type="submission" date="2017-02" db="EMBL/GenBank/DDBJ databases">
        <title>Sunflower complete genome.</title>
        <authorList>
            <person name="Langlade N."/>
            <person name="Munos S."/>
        </authorList>
    </citation>
    <scope>NUCLEOTIDE SEQUENCE [LARGE SCALE GENOMIC DNA]</scope>
    <source>
        <tissue evidence="2">Leaves</tissue>
    </source>
</reference>
<protein>
    <submittedName>
        <fullName evidence="2">Uncharacterized protein</fullName>
    </submittedName>
</protein>
<accession>A0A251UAF0</accession>
<dbReference type="EMBL" id="CM007897">
    <property type="protein sequence ID" value="OTG19261.1"/>
    <property type="molecule type" value="Genomic_DNA"/>
</dbReference>
<gene>
    <name evidence="2" type="ORF">HannXRQ_Chr08g0232111</name>
    <name evidence="1" type="ORF">HanXRQr2_Chr08g0349011</name>
</gene>
<dbReference type="EMBL" id="MNCJ02000323">
    <property type="protein sequence ID" value="KAF5796229.1"/>
    <property type="molecule type" value="Genomic_DNA"/>
</dbReference>
<reference evidence="1" key="3">
    <citation type="submission" date="2020-06" db="EMBL/GenBank/DDBJ databases">
        <title>Helianthus annuus Genome sequencing and assembly Release 2.</title>
        <authorList>
            <person name="Gouzy J."/>
            <person name="Langlade N."/>
            <person name="Munos S."/>
        </authorList>
    </citation>
    <scope>NUCLEOTIDE SEQUENCE</scope>
    <source>
        <tissue evidence="1">Leaves</tissue>
    </source>
</reference>
<evidence type="ECO:0000313" key="3">
    <source>
        <dbReference type="Proteomes" id="UP000215914"/>
    </source>
</evidence>
<evidence type="ECO:0000313" key="1">
    <source>
        <dbReference type="EMBL" id="KAF5796229.1"/>
    </source>
</evidence>
<sequence length="52" mass="5600">MGKGQSQITGCGSKLRLVRSESSGTGDAVRLVNVLKLTGHMLFGRWATHQET</sequence>
<evidence type="ECO:0000313" key="2">
    <source>
        <dbReference type="EMBL" id="OTG19261.1"/>
    </source>
</evidence>
<proteinExistence type="predicted"/>
<dbReference type="Proteomes" id="UP000215914">
    <property type="component" value="Chromosome 8"/>
</dbReference>
<name>A0A251UAF0_HELAN</name>